<feature type="compositionally biased region" description="Pro residues" evidence="1">
    <location>
        <begin position="9"/>
        <end position="20"/>
    </location>
</feature>
<evidence type="ECO:0000256" key="1">
    <source>
        <dbReference type="SAM" id="MobiDB-lite"/>
    </source>
</evidence>
<protein>
    <submittedName>
        <fullName evidence="2">Uncharacterized protein</fullName>
    </submittedName>
</protein>
<reference evidence="2" key="2">
    <citation type="journal article" date="2015" name="Data Brief">
        <title>Shoot transcriptome of the giant reed, Arundo donax.</title>
        <authorList>
            <person name="Barrero R.A."/>
            <person name="Guerrero F.D."/>
            <person name="Moolhuijzen P."/>
            <person name="Goolsby J.A."/>
            <person name="Tidwell J."/>
            <person name="Bellgard S.E."/>
            <person name="Bellgard M.I."/>
        </authorList>
    </citation>
    <scope>NUCLEOTIDE SEQUENCE</scope>
    <source>
        <tissue evidence="2">Shoot tissue taken approximately 20 cm above the soil surface</tissue>
    </source>
</reference>
<organism evidence="2">
    <name type="scientific">Arundo donax</name>
    <name type="common">Giant reed</name>
    <name type="synonym">Donax arundinaceus</name>
    <dbReference type="NCBI Taxonomy" id="35708"/>
    <lineage>
        <taxon>Eukaryota</taxon>
        <taxon>Viridiplantae</taxon>
        <taxon>Streptophyta</taxon>
        <taxon>Embryophyta</taxon>
        <taxon>Tracheophyta</taxon>
        <taxon>Spermatophyta</taxon>
        <taxon>Magnoliopsida</taxon>
        <taxon>Liliopsida</taxon>
        <taxon>Poales</taxon>
        <taxon>Poaceae</taxon>
        <taxon>PACMAD clade</taxon>
        <taxon>Arundinoideae</taxon>
        <taxon>Arundineae</taxon>
        <taxon>Arundo</taxon>
    </lineage>
</organism>
<dbReference type="EMBL" id="GBRH01188741">
    <property type="protein sequence ID" value="JAE09155.1"/>
    <property type="molecule type" value="Transcribed_RNA"/>
</dbReference>
<accession>A0A0A9F821</accession>
<proteinExistence type="predicted"/>
<evidence type="ECO:0000313" key="2">
    <source>
        <dbReference type="EMBL" id="JAE09155.1"/>
    </source>
</evidence>
<reference evidence="2" key="1">
    <citation type="submission" date="2014-09" db="EMBL/GenBank/DDBJ databases">
        <authorList>
            <person name="Magalhaes I.L.F."/>
            <person name="Oliveira U."/>
            <person name="Santos F.R."/>
            <person name="Vidigal T.H.D.A."/>
            <person name="Brescovit A.D."/>
            <person name="Santos A.J."/>
        </authorList>
    </citation>
    <scope>NUCLEOTIDE SEQUENCE</scope>
    <source>
        <tissue evidence="2">Shoot tissue taken approximately 20 cm above the soil surface</tissue>
    </source>
</reference>
<feature type="region of interest" description="Disordered" evidence="1">
    <location>
        <begin position="1"/>
        <end position="82"/>
    </location>
</feature>
<feature type="compositionally biased region" description="Low complexity" evidence="1">
    <location>
        <begin position="47"/>
        <end position="57"/>
    </location>
</feature>
<sequence>MRSRLCLSNPPPPVPNPTPNPELRQLLPVSGQHSMTVRAPRPRARRAQQASAVPHLLLRPRTRRPGLISSSALPLPGRALAT</sequence>
<dbReference type="AlphaFoldDB" id="A0A0A9F821"/>
<name>A0A0A9F821_ARUDO</name>